<evidence type="ECO:0000256" key="1">
    <source>
        <dbReference type="ARBA" id="ARBA00004370"/>
    </source>
</evidence>
<dbReference type="PANTHER" id="PTHR11863">
    <property type="entry name" value="STEROL DESATURASE"/>
    <property type="match status" value="1"/>
</dbReference>
<keyword evidence="3 6" id="KW-1133">Transmembrane helix</keyword>
<dbReference type="GO" id="GO:0016020">
    <property type="term" value="C:membrane"/>
    <property type="evidence" value="ECO:0007669"/>
    <property type="project" value="UniProtKB-SubCell"/>
</dbReference>
<dbReference type="RefSeq" id="WP_119432167.1">
    <property type="nucleotide sequence ID" value="NZ_QWGE01000003.1"/>
</dbReference>
<protein>
    <submittedName>
        <fullName evidence="8">Sterol desaturase family protein</fullName>
    </submittedName>
</protein>
<evidence type="ECO:0000259" key="7">
    <source>
        <dbReference type="Pfam" id="PF04116"/>
    </source>
</evidence>
<keyword evidence="9" id="KW-1185">Reference proteome</keyword>
<evidence type="ECO:0000313" key="9">
    <source>
        <dbReference type="Proteomes" id="UP000266005"/>
    </source>
</evidence>
<dbReference type="GO" id="GO:0005506">
    <property type="term" value="F:iron ion binding"/>
    <property type="evidence" value="ECO:0007669"/>
    <property type="project" value="InterPro"/>
</dbReference>
<proteinExistence type="predicted"/>
<dbReference type="GO" id="GO:0008610">
    <property type="term" value="P:lipid biosynthetic process"/>
    <property type="evidence" value="ECO:0007669"/>
    <property type="project" value="InterPro"/>
</dbReference>
<name>A0A399S033_9BACT</name>
<evidence type="ECO:0000256" key="2">
    <source>
        <dbReference type="ARBA" id="ARBA00022692"/>
    </source>
</evidence>
<reference evidence="9" key="1">
    <citation type="submission" date="2018-08" db="EMBL/GenBank/DDBJ databases">
        <title>Mucilaginibacter sp. MYSH2.</title>
        <authorList>
            <person name="Seo T."/>
        </authorList>
    </citation>
    <scope>NUCLEOTIDE SEQUENCE [LARGE SCALE GENOMIC DNA]</scope>
    <source>
        <strain evidence="9">KIRAN</strain>
    </source>
</reference>
<evidence type="ECO:0000256" key="3">
    <source>
        <dbReference type="ARBA" id="ARBA00022989"/>
    </source>
</evidence>
<feature type="region of interest" description="Disordered" evidence="5">
    <location>
        <begin position="267"/>
        <end position="288"/>
    </location>
</feature>
<comment type="subcellular location">
    <subcellularLocation>
        <location evidence="1">Membrane</location>
    </subcellularLocation>
</comment>
<accession>A0A399S033</accession>
<dbReference type="InterPro" id="IPR050307">
    <property type="entry name" value="Sterol_Desaturase_Related"/>
</dbReference>
<comment type="caution">
    <text evidence="8">The sequence shown here is derived from an EMBL/GenBank/DDBJ whole genome shotgun (WGS) entry which is preliminary data.</text>
</comment>
<dbReference type="EMBL" id="QWGE01000003">
    <property type="protein sequence ID" value="RIJ37510.1"/>
    <property type="molecule type" value="Genomic_DNA"/>
</dbReference>
<gene>
    <name evidence="8" type="ORF">D1627_10355</name>
</gene>
<feature type="compositionally biased region" description="Basic and acidic residues" evidence="5">
    <location>
        <begin position="276"/>
        <end position="288"/>
    </location>
</feature>
<dbReference type="OrthoDB" id="9770329at2"/>
<dbReference type="AlphaFoldDB" id="A0A399S033"/>
<feature type="domain" description="Fatty acid hydroxylase" evidence="7">
    <location>
        <begin position="93"/>
        <end position="228"/>
    </location>
</feature>
<sequence>MKFMFRKFDTLGMPILGAAAMVLFVLERKHQLRRRTRPKKDRLVENGSVAAAAVPALRLLLVPGMYAAAQWANKNSFGLMAWLRLPKWAKYGAGFLLLDYSNYLWHVLLHKSDLLWRFHNVHHIDMDLDLSSAWRFHIGENVASVPYRGGMVALLGVPAPLVLFYEVIFEGCTAFHHSNLRLPYAFEKHLCQLMVTPRMHGIHHSIVARETNSNFSVIFSAWDRLHQTLRLNVPQDKITIGVPSYRNPHEQSPAHLFRMPFEKQRPWQLPDGTVPSREELPRQKELLP</sequence>
<feature type="transmembrane region" description="Helical" evidence="6">
    <location>
        <begin position="6"/>
        <end position="26"/>
    </location>
</feature>
<organism evidence="8 9">
    <name type="scientific">Pontibacter oryzae</name>
    <dbReference type="NCBI Taxonomy" id="2304593"/>
    <lineage>
        <taxon>Bacteria</taxon>
        <taxon>Pseudomonadati</taxon>
        <taxon>Bacteroidota</taxon>
        <taxon>Cytophagia</taxon>
        <taxon>Cytophagales</taxon>
        <taxon>Hymenobacteraceae</taxon>
        <taxon>Pontibacter</taxon>
    </lineage>
</organism>
<evidence type="ECO:0000256" key="6">
    <source>
        <dbReference type="SAM" id="Phobius"/>
    </source>
</evidence>
<keyword evidence="4 6" id="KW-0472">Membrane</keyword>
<dbReference type="GO" id="GO:0016491">
    <property type="term" value="F:oxidoreductase activity"/>
    <property type="evidence" value="ECO:0007669"/>
    <property type="project" value="InterPro"/>
</dbReference>
<dbReference type="Proteomes" id="UP000266005">
    <property type="component" value="Unassembled WGS sequence"/>
</dbReference>
<keyword evidence="2 6" id="KW-0812">Transmembrane</keyword>
<evidence type="ECO:0000256" key="4">
    <source>
        <dbReference type="ARBA" id="ARBA00023136"/>
    </source>
</evidence>
<dbReference type="Pfam" id="PF04116">
    <property type="entry name" value="FA_hydroxylase"/>
    <property type="match status" value="1"/>
</dbReference>
<evidence type="ECO:0000256" key="5">
    <source>
        <dbReference type="SAM" id="MobiDB-lite"/>
    </source>
</evidence>
<feature type="transmembrane region" description="Helical" evidence="6">
    <location>
        <begin position="47"/>
        <end position="68"/>
    </location>
</feature>
<dbReference type="InterPro" id="IPR006694">
    <property type="entry name" value="Fatty_acid_hydroxylase"/>
</dbReference>
<evidence type="ECO:0000313" key="8">
    <source>
        <dbReference type="EMBL" id="RIJ37510.1"/>
    </source>
</evidence>